<evidence type="ECO:0000313" key="3">
    <source>
        <dbReference type="Proteomes" id="UP000034108"/>
    </source>
</evidence>
<dbReference type="NCBIfam" id="TIGR00305">
    <property type="entry name" value="putative toxin-antitoxin system toxin component, PIN family"/>
    <property type="match status" value="1"/>
</dbReference>
<accession>A0A0G0YG27</accession>
<comment type="caution">
    <text evidence="2">The sequence shown here is derived from an EMBL/GenBank/DDBJ whole genome shotgun (WGS) entry which is preliminary data.</text>
</comment>
<organism evidence="2 3">
    <name type="scientific">Candidatus Magasanikbacteria bacterium GW2011_GWC2_41_17</name>
    <dbReference type="NCBI Taxonomy" id="1619048"/>
    <lineage>
        <taxon>Bacteria</taxon>
        <taxon>Candidatus Magasanikiibacteriota</taxon>
    </lineage>
</organism>
<dbReference type="PANTHER" id="PTHR34610">
    <property type="entry name" value="SSL7007 PROTEIN"/>
    <property type="match status" value="1"/>
</dbReference>
<dbReference type="InterPro" id="IPR002850">
    <property type="entry name" value="PIN_toxin-like"/>
</dbReference>
<reference evidence="2 3" key="1">
    <citation type="journal article" date="2015" name="Nature">
        <title>rRNA introns, odd ribosomes, and small enigmatic genomes across a large radiation of phyla.</title>
        <authorList>
            <person name="Brown C.T."/>
            <person name="Hug L.A."/>
            <person name="Thomas B.C."/>
            <person name="Sharon I."/>
            <person name="Castelle C.J."/>
            <person name="Singh A."/>
            <person name="Wilkins M.J."/>
            <person name="Williams K.H."/>
            <person name="Banfield J.F."/>
        </authorList>
    </citation>
    <scope>NUCLEOTIDE SEQUENCE [LARGE SCALE GENOMIC DNA]</scope>
</reference>
<dbReference type="EMBL" id="LCAV01000008">
    <property type="protein sequence ID" value="KKR99302.1"/>
    <property type="molecule type" value="Genomic_DNA"/>
</dbReference>
<protein>
    <submittedName>
        <fullName evidence="2">PilT protein domain protein</fullName>
    </submittedName>
</protein>
<dbReference type="AlphaFoldDB" id="A0A0G0YG27"/>
<proteinExistence type="predicted"/>
<dbReference type="Pfam" id="PF13470">
    <property type="entry name" value="PIN_3"/>
    <property type="match status" value="1"/>
</dbReference>
<dbReference type="InterPro" id="IPR029060">
    <property type="entry name" value="PIN-like_dom_sf"/>
</dbReference>
<dbReference type="SMART" id="SM00670">
    <property type="entry name" value="PINc"/>
    <property type="match status" value="1"/>
</dbReference>
<sequence>MRVVLDTNVLISALFWKGKAALILDLAEKGTITVCLTKEILDEIIRVLNYPKIYKHLSSTCLTVNDILHYITELAEFYHDAIQLKNMIKDDPSDNKFLSCALASRAKYIISGDAHILKLKSFVNISIVTPAVFLSIFKK</sequence>
<dbReference type="SUPFAM" id="SSF88723">
    <property type="entry name" value="PIN domain-like"/>
    <property type="match status" value="1"/>
</dbReference>
<dbReference type="PANTHER" id="PTHR34610:SF3">
    <property type="entry name" value="SSL7007 PROTEIN"/>
    <property type="match status" value="1"/>
</dbReference>
<dbReference type="Proteomes" id="UP000034108">
    <property type="component" value="Unassembled WGS sequence"/>
</dbReference>
<evidence type="ECO:0000313" key="2">
    <source>
        <dbReference type="EMBL" id="KKR99302.1"/>
    </source>
</evidence>
<evidence type="ECO:0000259" key="1">
    <source>
        <dbReference type="SMART" id="SM00670"/>
    </source>
</evidence>
<name>A0A0G0YG27_9BACT</name>
<dbReference type="InterPro" id="IPR002716">
    <property type="entry name" value="PIN_dom"/>
</dbReference>
<feature type="domain" description="PIN" evidence="1">
    <location>
        <begin position="1"/>
        <end position="118"/>
    </location>
</feature>
<gene>
    <name evidence="2" type="ORF">UU49_C0008G0022</name>
</gene>